<proteinExistence type="predicted"/>
<dbReference type="AlphaFoldDB" id="A0AAV5MKK0"/>
<feature type="compositionally biased region" description="Basic and acidic residues" evidence="1">
    <location>
        <begin position="1"/>
        <end position="29"/>
    </location>
</feature>
<gene>
    <name evidence="2" type="ORF">SLEP1_g56402</name>
</gene>
<feature type="region of interest" description="Disordered" evidence="1">
    <location>
        <begin position="1"/>
        <end position="59"/>
    </location>
</feature>
<evidence type="ECO:0000313" key="2">
    <source>
        <dbReference type="EMBL" id="GKV49664.1"/>
    </source>
</evidence>
<keyword evidence="3" id="KW-1185">Reference proteome</keyword>
<comment type="caution">
    <text evidence="2">The sequence shown here is derived from an EMBL/GenBank/DDBJ whole genome shotgun (WGS) entry which is preliminary data.</text>
</comment>
<organism evidence="2 3">
    <name type="scientific">Rubroshorea leprosula</name>
    <dbReference type="NCBI Taxonomy" id="152421"/>
    <lineage>
        <taxon>Eukaryota</taxon>
        <taxon>Viridiplantae</taxon>
        <taxon>Streptophyta</taxon>
        <taxon>Embryophyta</taxon>
        <taxon>Tracheophyta</taxon>
        <taxon>Spermatophyta</taxon>
        <taxon>Magnoliopsida</taxon>
        <taxon>eudicotyledons</taxon>
        <taxon>Gunneridae</taxon>
        <taxon>Pentapetalae</taxon>
        <taxon>rosids</taxon>
        <taxon>malvids</taxon>
        <taxon>Malvales</taxon>
        <taxon>Dipterocarpaceae</taxon>
        <taxon>Rubroshorea</taxon>
    </lineage>
</organism>
<accession>A0AAV5MKK0</accession>
<reference evidence="2 3" key="1">
    <citation type="journal article" date="2021" name="Commun. Biol.">
        <title>The genome of Shorea leprosula (Dipterocarpaceae) highlights the ecological relevance of drought in aseasonal tropical rainforests.</title>
        <authorList>
            <person name="Ng K.K.S."/>
            <person name="Kobayashi M.J."/>
            <person name="Fawcett J.A."/>
            <person name="Hatakeyama M."/>
            <person name="Paape T."/>
            <person name="Ng C.H."/>
            <person name="Ang C.C."/>
            <person name="Tnah L.H."/>
            <person name="Lee C.T."/>
            <person name="Nishiyama T."/>
            <person name="Sese J."/>
            <person name="O'Brien M.J."/>
            <person name="Copetti D."/>
            <person name="Mohd Noor M.I."/>
            <person name="Ong R.C."/>
            <person name="Putra M."/>
            <person name="Sireger I.Z."/>
            <person name="Indrioko S."/>
            <person name="Kosugi Y."/>
            <person name="Izuno A."/>
            <person name="Isagi Y."/>
            <person name="Lee S.L."/>
            <person name="Shimizu K.K."/>
        </authorList>
    </citation>
    <scope>NUCLEOTIDE SEQUENCE [LARGE SCALE GENOMIC DNA]</scope>
    <source>
        <strain evidence="2">214</strain>
    </source>
</reference>
<evidence type="ECO:0000313" key="3">
    <source>
        <dbReference type="Proteomes" id="UP001054252"/>
    </source>
</evidence>
<evidence type="ECO:0000256" key="1">
    <source>
        <dbReference type="SAM" id="MobiDB-lite"/>
    </source>
</evidence>
<sequence length="252" mass="29063">MRTIKKRDERERGRERVRNHGLRAWDRRKAQSKSKFRSQGRGGFTHGNQIAKGQRKRDEGARLFDPKVYDQGVVDEIVLEDQLDRIVVDNVKLRVNQPRFGKSTRSMQCETETKTTIARNERDKRSFIEVVGGALIPEEKKNVKGGPSTARKMNKGEWKGEVHAMEMVPLLYEKLLMEGIFWVRTRTMGSKLVLLGAKDKEELKDLVEIGRIGLDSDEDAWSRDSELGELQRGECFQIQEDVGDVDETVYRD</sequence>
<protein>
    <submittedName>
        <fullName evidence="2">Uncharacterized protein</fullName>
    </submittedName>
</protein>
<dbReference type="EMBL" id="BPVZ01000311">
    <property type="protein sequence ID" value="GKV49664.1"/>
    <property type="molecule type" value="Genomic_DNA"/>
</dbReference>
<dbReference type="Proteomes" id="UP001054252">
    <property type="component" value="Unassembled WGS sequence"/>
</dbReference>
<name>A0AAV5MKK0_9ROSI</name>